<dbReference type="GO" id="GO:0042597">
    <property type="term" value="C:periplasmic space"/>
    <property type="evidence" value="ECO:0007669"/>
    <property type="project" value="UniProtKB-ARBA"/>
</dbReference>
<dbReference type="RefSeq" id="WP_229581885.1">
    <property type="nucleotide sequence ID" value="NZ_CP083974.1"/>
</dbReference>
<evidence type="ECO:0000313" key="2">
    <source>
        <dbReference type="EMBL" id="UZF46687.1"/>
    </source>
</evidence>
<dbReference type="SUPFAM" id="SSF53850">
    <property type="entry name" value="Periplasmic binding protein-like II"/>
    <property type="match status" value="1"/>
</dbReference>
<dbReference type="GO" id="GO:0043190">
    <property type="term" value="C:ATP-binding cassette (ABC) transporter complex"/>
    <property type="evidence" value="ECO:0007669"/>
    <property type="project" value="InterPro"/>
</dbReference>
<dbReference type="InterPro" id="IPR039424">
    <property type="entry name" value="SBP_5"/>
</dbReference>
<accession>A0AA47ADE1</accession>
<dbReference type="PIRSF" id="PIRSF002741">
    <property type="entry name" value="MppA"/>
    <property type="match status" value="1"/>
</dbReference>
<evidence type="ECO:0000313" key="3">
    <source>
        <dbReference type="Proteomes" id="UP001162740"/>
    </source>
</evidence>
<dbReference type="EMBL" id="CP083974">
    <property type="protein sequence ID" value="UZF46687.1"/>
    <property type="molecule type" value="Genomic_DNA"/>
</dbReference>
<dbReference type="PANTHER" id="PTHR30290">
    <property type="entry name" value="PERIPLASMIC BINDING COMPONENT OF ABC TRANSPORTER"/>
    <property type="match status" value="1"/>
</dbReference>
<dbReference type="InterPro" id="IPR000914">
    <property type="entry name" value="SBP_5_dom"/>
</dbReference>
<dbReference type="Proteomes" id="UP001162740">
    <property type="component" value="Chromosome"/>
</dbReference>
<feature type="domain" description="Solute-binding protein family 5" evidence="1">
    <location>
        <begin position="79"/>
        <end position="420"/>
    </location>
</feature>
<name>A0AA47ADE1_RHORH</name>
<protein>
    <submittedName>
        <fullName evidence="2">ABC transporter substrate-binding protein</fullName>
    </submittedName>
</protein>
<dbReference type="InterPro" id="IPR030678">
    <property type="entry name" value="Peptide/Ni-bd"/>
</dbReference>
<sequence length="533" mass="57144">MSRVKKLVAGLIAAGVLAGCSQGGQSASTGPSGEPQQGGTVVYSDVMYVTDALSGFYSTGNLFLQIVDRLVYTDPSSGEITPWLAEEFSRNEDATRYTFTIRDGVTFSDGTPLTADIVKANLDQVGKGDPDKKIPAYTDFVGYDRSEVSGNTVTVYLSAPNTNFYRVVAGHRAGIRAASTLALDYEGQAKIENVVGSGAFVYESHVPDQKVVLTRRDDYAWPPAVSPNQGPAYLDKIEIRAIGEPGLRAGAVQSGQVDVARGIQPTDEAGLAAAGKQVIPVSAPLLTSNIAAVRIGNEDVSDVRVRRALQLGIDRDALVATVLSDSYQAADSVLNHDDPAFVDLGDKIEYNPDEAARLLDEAGWKVGPDGIREKDGRPLELSVSASVQSVVIKPAFEFIESQWRDLGIKLVNNAGDTTAYNIAVADPSKPLLGTRTYYNVGLALLFGRDKNTLTFAADDELIALSGQELSATDPQKRNDVLAQVQQQVVDKHLALVLWDEVQVHSASPDVHIEFTNLTEPLFQSAWKSSQAEG</sequence>
<dbReference type="Gene3D" id="3.40.190.10">
    <property type="entry name" value="Periplasmic binding protein-like II"/>
    <property type="match status" value="1"/>
</dbReference>
<dbReference type="Gene3D" id="3.10.105.10">
    <property type="entry name" value="Dipeptide-binding Protein, Domain 3"/>
    <property type="match status" value="1"/>
</dbReference>
<dbReference type="GO" id="GO:1904680">
    <property type="term" value="F:peptide transmembrane transporter activity"/>
    <property type="evidence" value="ECO:0007669"/>
    <property type="project" value="TreeGrafter"/>
</dbReference>
<organism evidence="2 3">
    <name type="scientific">Rhodococcus rhodochrous</name>
    <dbReference type="NCBI Taxonomy" id="1829"/>
    <lineage>
        <taxon>Bacteria</taxon>
        <taxon>Bacillati</taxon>
        <taxon>Actinomycetota</taxon>
        <taxon>Actinomycetes</taxon>
        <taxon>Mycobacteriales</taxon>
        <taxon>Nocardiaceae</taxon>
        <taxon>Rhodococcus</taxon>
    </lineage>
</organism>
<dbReference type="GO" id="GO:0015833">
    <property type="term" value="P:peptide transport"/>
    <property type="evidence" value="ECO:0007669"/>
    <property type="project" value="TreeGrafter"/>
</dbReference>
<gene>
    <name evidence="2" type="ORF">KUM34_008480</name>
</gene>
<reference evidence="2 3" key="1">
    <citation type="journal article" date="2021" name="Front. Microbiol.">
        <title>Bacterial Transformation of Aromatic Monomers in Softwood Black Liquor.</title>
        <authorList>
            <person name="Navas L.E."/>
            <person name="Dexter G."/>
            <person name="Liu J."/>
            <person name="Levy-Booth D."/>
            <person name="Cho M."/>
            <person name="Jang S.K."/>
            <person name="Mansfield S.D."/>
            <person name="Renneckar S."/>
            <person name="Mohn W.W."/>
            <person name="Eltis L.D."/>
        </authorList>
    </citation>
    <scope>NUCLEOTIDE SEQUENCE [LARGE SCALE GENOMIC DNA]</scope>
    <source>
        <strain evidence="2 3">GD02</strain>
    </source>
</reference>
<proteinExistence type="predicted"/>
<evidence type="ECO:0000259" key="1">
    <source>
        <dbReference type="Pfam" id="PF00496"/>
    </source>
</evidence>
<dbReference type="PROSITE" id="PS51257">
    <property type="entry name" value="PROKAR_LIPOPROTEIN"/>
    <property type="match status" value="1"/>
</dbReference>
<dbReference type="AlphaFoldDB" id="A0AA47ADE1"/>
<dbReference type="Pfam" id="PF00496">
    <property type="entry name" value="SBP_bac_5"/>
    <property type="match status" value="1"/>
</dbReference>